<keyword evidence="3" id="KW-1185">Reference proteome</keyword>
<organism evidence="2 3">
    <name type="scientific">Methylomonas methanica</name>
    <dbReference type="NCBI Taxonomy" id="421"/>
    <lineage>
        <taxon>Bacteria</taxon>
        <taxon>Pseudomonadati</taxon>
        <taxon>Pseudomonadota</taxon>
        <taxon>Gammaproteobacteria</taxon>
        <taxon>Methylococcales</taxon>
        <taxon>Methylococcaceae</taxon>
        <taxon>Methylomonas</taxon>
    </lineage>
</organism>
<name>A0ABY2CHD0_METMH</name>
<evidence type="ECO:0000313" key="2">
    <source>
        <dbReference type="EMBL" id="TCV78129.1"/>
    </source>
</evidence>
<keyword evidence="1" id="KW-0812">Transmembrane</keyword>
<feature type="transmembrane region" description="Helical" evidence="1">
    <location>
        <begin position="12"/>
        <end position="37"/>
    </location>
</feature>
<accession>A0ABY2CHD0</accession>
<reference evidence="2 3" key="1">
    <citation type="submission" date="2019-03" db="EMBL/GenBank/DDBJ databases">
        <title>Systems level insights into methane cycling in arid and semi-arid ecosystems.</title>
        <authorList>
            <person name="Kalyuzhnaya M."/>
        </authorList>
    </citation>
    <scope>NUCLEOTIDE SEQUENCE [LARGE SCALE GENOMIC DNA]</scope>
    <source>
        <strain evidence="2 3">S-1</strain>
    </source>
</reference>
<evidence type="ECO:0000256" key="1">
    <source>
        <dbReference type="SAM" id="Phobius"/>
    </source>
</evidence>
<keyword evidence="1" id="KW-0472">Membrane</keyword>
<comment type="caution">
    <text evidence="2">The sequence shown here is derived from an EMBL/GenBank/DDBJ whole genome shotgun (WGS) entry which is preliminary data.</text>
</comment>
<gene>
    <name evidence="2" type="ORF">EDE11_12648</name>
</gene>
<sequence length="51" mass="5668">MYVALSKAIHLIQTLHISIMPHLMSLLSIIAILTWIASNESLVDLRPQLTG</sequence>
<keyword evidence="1" id="KW-1133">Transmembrane helix</keyword>
<protein>
    <submittedName>
        <fullName evidence="2">Uncharacterized protein</fullName>
    </submittedName>
</protein>
<dbReference type="Proteomes" id="UP000295649">
    <property type="component" value="Unassembled WGS sequence"/>
</dbReference>
<proteinExistence type="predicted"/>
<evidence type="ECO:0000313" key="3">
    <source>
        <dbReference type="Proteomes" id="UP000295649"/>
    </source>
</evidence>
<dbReference type="EMBL" id="SMCN01000026">
    <property type="protein sequence ID" value="TCV78129.1"/>
    <property type="molecule type" value="Genomic_DNA"/>
</dbReference>